<keyword evidence="3" id="KW-0444">Lipid biosynthesis</keyword>
<keyword evidence="10" id="KW-0275">Fatty acid biosynthesis</keyword>
<evidence type="ECO:0000256" key="13">
    <source>
        <dbReference type="ARBA" id="ARBA00038849"/>
    </source>
</evidence>
<dbReference type="InterPro" id="IPR002347">
    <property type="entry name" value="SDR_fam"/>
</dbReference>
<keyword evidence="9" id="KW-0576">Peroxisome</keyword>
<keyword evidence="7" id="KW-0560">Oxidoreductase</keyword>
<evidence type="ECO:0000256" key="12">
    <source>
        <dbReference type="ARBA" id="ARBA00038622"/>
    </source>
</evidence>
<dbReference type="GO" id="GO:0006633">
    <property type="term" value="P:fatty acid biosynthetic process"/>
    <property type="evidence" value="ECO:0007669"/>
    <property type="project" value="UniProtKB-KW"/>
</dbReference>
<evidence type="ECO:0000256" key="7">
    <source>
        <dbReference type="ARBA" id="ARBA00023002"/>
    </source>
</evidence>
<comment type="catalytic activity">
    <reaction evidence="15">
        <text>(2E)-dodecenoyl-CoA + NADPH + H(+) = dodecanoyl-CoA + NADP(+)</text>
        <dbReference type="Rhea" id="RHEA:44964"/>
        <dbReference type="ChEBI" id="CHEBI:15378"/>
        <dbReference type="ChEBI" id="CHEBI:57330"/>
        <dbReference type="ChEBI" id="CHEBI:57375"/>
        <dbReference type="ChEBI" id="CHEBI:57783"/>
        <dbReference type="ChEBI" id="CHEBI:58349"/>
    </reaction>
    <physiologicalReaction direction="left-to-right" evidence="15">
        <dbReference type="Rhea" id="RHEA:44965"/>
    </physiologicalReaction>
</comment>
<evidence type="ECO:0000256" key="4">
    <source>
        <dbReference type="ARBA" id="ARBA00022553"/>
    </source>
</evidence>
<evidence type="ECO:0000256" key="17">
    <source>
        <dbReference type="ARBA" id="ARBA00049108"/>
    </source>
</evidence>
<dbReference type="EC" id="1.3.1.38" evidence="13"/>
<dbReference type="PANTHER" id="PTHR24317:SF7">
    <property type="entry name" value="PEROXISOMAL TRANS-2-ENOYL-COA REDUCTASE"/>
    <property type="match status" value="1"/>
</dbReference>
<evidence type="ECO:0000313" key="21">
    <source>
        <dbReference type="EMBL" id="RML72922.1"/>
    </source>
</evidence>
<comment type="catalytic activity">
    <reaction evidence="16">
        <text>(2E)-tetradecenoyl-CoA + NADPH + H(+) = tetradecanoyl-CoA + NADP(+)</text>
        <dbReference type="Rhea" id="RHEA:44968"/>
        <dbReference type="ChEBI" id="CHEBI:15378"/>
        <dbReference type="ChEBI" id="CHEBI:57385"/>
        <dbReference type="ChEBI" id="CHEBI:57783"/>
        <dbReference type="ChEBI" id="CHEBI:58349"/>
        <dbReference type="ChEBI" id="CHEBI:61405"/>
    </reaction>
    <physiologicalReaction direction="left-to-right" evidence="16">
        <dbReference type="Rhea" id="RHEA:44969"/>
    </physiologicalReaction>
</comment>
<evidence type="ECO:0000256" key="6">
    <source>
        <dbReference type="ARBA" id="ARBA00022857"/>
    </source>
</evidence>
<dbReference type="Gene3D" id="3.40.50.720">
    <property type="entry name" value="NAD(P)-binding Rossmann-like Domain"/>
    <property type="match status" value="1"/>
</dbReference>
<dbReference type="GO" id="GO:0033306">
    <property type="term" value="P:phytol metabolic process"/>
    <property type="evidence" value="ECO:0007669"/>
    <property type="project" value="TreeGrafter"/>
</dbReference>
<evidence type="ECO:0000256" key="3">
    <source>
        <dbReference type="ARBA" id="ARBA00022516"/>
    </source>
</evidence>
<sequence length="41" mass="4217">MRRFGSAEEVAKVIAFLASDAASFVTGVVLPVDGGYLTSAI</sequence>
<evidence type="ECO:0000256" key="20">
    <source>
        <dbReference type="ARBA" id="ARBA00049559"/>
    </source>
</evidence>
<keyword evidence="5" id="KW-0276">Fatty acid metabolism</keyword>
<organism evidence="21 22">
    <name type="scientific">Pseudomonas syringae pv. maculicola</name>
    <dbReference type="NCBI Taxonomy" id="59511"/>
    <lineage>
        <taxon>Bacteria</taxon>
        <taxon>Pseudomonadati</taxon>
        <taxon>Pseudomonadota</taxon>
        <taxon>Gammaproteobacteria</taxon>
        <taxon>Pseudomonadales</taxon>
        <taxon>Pseudomonadaceae</taxon>
        <taxon>Pseudomonas</taxon>
    </lineage>
</organism>
<comment type="pathway">
    <text evidence="2">Lipid metabolism.</text>
</comment>
<dbReference type="PANTHER" id="PTHR24317">
    <property type="entry name" value="PEROXISOMAL TRANS-2-ENOYL-COA REDUCTASE"/>
    <property type="match status" value="1"/>
</dbReference>
<evidence type="ECO:0000313" key="22">
    <source>
        <dbReference type="Proteomes" id="UP000282378"/>
    </source>
</evidence>
<dbReference type="InterPro" id="IPR052388">
    <property type="entry name" value="Peroxisomal_t2-enoyl-CoA_red"/>
</dbReference>
<evidence type="ECO:0000256" key="9">
    <source>
        <dbReference type="ARBA" id="ARBA00023140"/>
    </source>
</evidence>
<comment type="function">
    <text evidence="11">Participates in chain elongation of fatty acids. Catalyzes the reduction of trans-2-enoyl-CoAs of varying chain lengths from 6:1 to 16:1, having maximum activity with 10:1 CoA. Has no 2,4-dienoyl-CoA reductase activity.</text>
</comment>
<keyword evidence="6" id="KW-0521">NADP</keyword>
<accession>A0A3M2YAA9</accession>
<evidence type="ECO:0000256" key="8">
    <source>
        <dbReference type="ARBA" id="ARBA00023098"/>
    </source>
</evidence>
<dbReference type="AlphaFoldDB" id="A0A3M2YAA9"/>
<evidence type="ECO:0000256" key="14">
    <source>
        <dbReference type="ARBA" id="ARBA00041063"/>
    </source>
</evidence>
<dbReference type="Proteomes" id="UP000282378">
    <property type="component" value="Unassembled WGS sequence"/>
</dbReference>
<proteinExistence type="predicted"/>
<keyword evidence="8" id="KW-0443">Lipid metabolism</keyword>
<dbReference type="GO" id="GO:0019166">
    <property type="term" value="F:trans-2-enoyl-CoA reductase (NADPH) activity"/>
    <property type="evidence" value="ECO:0007669"/>
    <property type="project" value="UniProtKB-EC"/>
</dbReference>
<evidence type="ECO:0000256" key="18">
    <source>
        <dbReference type="ARBA" id="ARBA00049251"/>
    </source>
</evidence>
<comment type="catalytic activity">
    <reaction evidence="18">
        <text>a (2E)-enoyl-CoA + NADPH + H(+) = a 2,3-saturated acyl-CoA + NADP(+)</text>
        <dbReference type="Rhea" id="RHEA:33763"/>
        <dbReference type="ChEBI" id="CHEBI:15378"/>
        <dbReference type="ChEBI" id="CHEBI:57783"/>
        <dbReference type="ChEBI" id="CHEBI:58349"/>
        <dbReference type="ChEBI" id="CHEBI:58856"/>
        <dbReference type="ChEBI" id="CHEBI:65111"/>
        <dbReference type="EC" id="1.3.1.38"/>
    </reaction>
    <physiologicalReaction direction="left-to-right" evidence="18">
        <dbReference type="Rhea" id="RHEA:33764"/>
    </physiologicalReaction>
</comment>
<evidence type="ECO:0000256" key="11">
    <source>
        <dbReference type="ARBA" id="ARBA00037124"/>
    </source>
</evidence>
<dbReference type="SUPFAM" id="SSF51735">
    <property type="entry name" value="NAD(P)-binding Rossmann-fold domains"/>
    <property type="match status" value="1"/>
</dbReference>
<evidence type="ECO:0000256" key="10">
    <source>
        <dbReference type="ARBA" id="ARBA00023160"/>
    </source>
</evidence>
<evidence type="ECO:0000256" key="5">
    <source>
        <dbReference type="ARBA" id="ARBA00022832"/>
    </source>
</evidence>
<dbReference type="InterPro" id="IPR036291">
    <property type="entry name" value="NAD(P)-bd_dom_sf"/>
</dbReference>
<keyword evidence="4" id="KW-0597">Phosphoprotein</keyword>
<gene>
    <name evidence="21" type="ORF">APX70_200465</name>
</gene>
<evidence type="ECO:0000256" key="15">
    <source>
        <dbReference type="ARBA" id="ARBA00047570"/>
    </source>
</evidence>
<comment type="catalytic activity">
    <reaction evidence="20">
        <text>(2E)-octenoyl-CoA + NADPH + H(+) = octanoyl-CoA + NADP(+)</text>
        <dbReference type="Rhea" id="RHEA:44952"/>
        <dbReference type="ChEBI" id="CHEBI:15378"/>
        <dbReference type="ChEBI" id="CHEBI:57386"/>
        <dbReference type="ChEBI" id="CHEBI:57783"/>
        <dbReference type="ChEBI" id="CHEBI:58349"/>
        <dbReference type="ChEBI" id="CHEBI:62242"/>
    </reaction>
    <physiologicalReaction direction="left-to-right" evidence="20">
        <dbReference type="Rhea" id="RHEA:44953"/>
    </physiologicalReaction>
</comment>
<comment type="catalytic activity">
    <reaction evidence="17">
        <text>(2E)-hexenoyl-CoA + NADPH + H(+) = hexanoyl-CoA + NADP(+)</text>
        <dbReference type="Rhea" id="RHEA:44956"/>
        <dbReference type="ChEBI" id="CHEBI:15378"/>
        <dbReference type="ChEBI" id="CHEBI:57783"/>
        <dbReference type="ChEBI" id="CHEBI:58349"/>
        <dbReference type="ChEBI" id="CHEBI:62077"/>
        <dbReference type="ChEBI" id="CHEBI:62620"/>
    </reaction>
    <physiologicalReaction direction="left-to-right" evidence="17">
        <dbReference type="Rhea" id="RHEA:44957"/>
    </physiologicalReaction>
</comment>
<evidence type="ECO:0000256" key="1">
    <source>
        <dbReference type="ARBA" id="ARBA00004275"/>
    </source>
</evidence>
<protein>
    <recommendedName>
        <fullName evidence="14">Peroxisomal trans-2-enoyl-CoA reductase</fullName>
        <ecNumber evidence="13">1.3.1.38</ecNumber>
    </recommendedName>
</protein>
<evidence type="ECO:0000256" key="19">
    <source>
        <dbReference type="ARBA" id="ARBA00049386"/>
    </source>
</evidence>
<evidence type="ECO:0000256" key="2">
    <source>
        <dbReference type="ARBA" id="ARBA00005189"/>
    </source>
</evidence>
<comment type="subunit">
    <text evidence="12">Interacts with PEX5, probably required to target it into peroxisomes.</text>
</comment>
<comment type="subcellular location">
    <subcellularLocation>
        <location evidence="1">Peroxisome</location>
    </subcellularLocation>
</comment>
<evidence type="ECO:0000256" key="16">
    <source>
        <dbReference type="ARBA" id="ARBA00048686"/>
    </source>
</evidence>
<dbReference type="Pfam" id="PF13561">
    <property type="entry name" value="adh_short_C2"/>
    <property type="match status" value="1"/>
</dbReference>
<name>A0A3M2YAA9_PSEYM</name>
<dbReference type="EMBL" id="RBNL01002421">
    <property type="protein sequence ID" value="RML72922.1"/>
    <property type="molecule type" value="Genomic_DNA"/>
</dbReference>
<comment type="catalytic activity">
    <reaction evidence="19">
        <text>(2E)-decenoyl-CoA + NADPH + H(+) = decanoyl-CoA + NADP(+)</text>
        <dbReference type="Rhea" id="RHEA:44960"/>
        <dbReference type="ChEBI" id="CHEBI:15378"/>
        <dbReference type="ChEBI" id="CHEBI:57783"/>
        <dbReference type="ChEBI" id="CHEBI:58349"/>
        <dbReference type="ChEBI" id="CHEBI:61406"/>
        <dbReference type="ChEBI" id="CHEBI:61430"/>
    </reaction>
    <physiologicalReaction direction="left-to-right" evidence="19">
        <dbReference type="Rhea" id="RHEA:44961"/>
    </physiologicalReaction>
</comment>
<reference evidence="21 22" key="1">
    <citation type="submission" date="2018-08" db="EMBL/GenBank/DDBJ databases">
        <title>Recombination of ecologically and evolutionarily significant loci maintains genetic cohesion in the Pseudomonas syringae species complex.</title>
        <authorList>
            <person name="Dillon M."/>
            <person name="Thakur S."/>
            <person name="Almeida R.N.D."/>
            <person name="Weir B.S."/>
            <person name="Guttman D.S."/>
        </authorList>
    </citation>
    <scope>NUCLEOTIDE SEQUENCE [LARGE SCALE GENOMIC DNA]</scope>
    <source>
        <strain evidence="21 22">88_10</strain>
    </source>
</reference>
<comment type="caution">
    <text evidence="21">The sequence shown here is derived from an EMBL/GenBank/DDBJ whole genome shotgun (WGS) entry which is preliminary data.</text>
</comment>